<dbReference type="SUPFAM" id="SSF55729">
    <property type="entry name" value="Acyl-CoA N-acyltransferases (Nat)"/>
    <property type="match status" value="1"/>
</dbReference>
<keyword evidence="3" id="KW-1185">Reference proteome</keyword>
<proteinExistence type="predicted"/>
<gene>
    <name evidence="2" type="ORF">HW532_01610</name>
</gene>
<dbReference type="AlphaFoldDB" id="A0A7S8HAK4"/>
<dbReference type="KEGG" id="kmn:HW532_01610"/>
<dbReference type="Gene3D" id="3.40.630.30">
    <property type="match status" value="1"/>
</dbReference>
<feature type="domain" description="N-acetyltransferase" evidence="1">
    <location>
        <begin position="16"/>
        <end position="147"/>
    </location>
</feature>
<keyword evidence="2" id="KW-0808">Transferase</keyword>
<dbReference type="PROSITE" id="PS51186">
    <property type="entry name" value="GNAT"/>
    <property type="match status" value="1"/>
</dbReference>
<dbReference type="InterPro" id="IPR052729">
    <property type="entry name" value="Acyl/Acetyltrans_Enzymes"/>
</dbReference>
<dbReference type="InterPro" id="IPR000182">
    <property type="entry name" value="GNAT_dom"/>
</dbReference>
<sequence length="281" mass="28913">MTTAETRNSPATPQNLPIVPFAETHLPGALALSQAVGWPHRLEDWALMLSVSEGVAALDGDRVVGTAFCTVFGDVALINMIIVDSGMRGRGLGRRLMQAVMGMAGDREMRLVATEEGLPLYRKLGFAVTGRIAQHQGIAVPAEPALPVREGAVGDMARLAAMDRAASGLARTGLLERIAGQGHVLVAEGGFALLRDFGRGHVLGPVVARDPATARALIAAGASRCAGRFLRIDLPEACGLGDFAAGLGLAHAGGGTAMARGAGTPEASDVHTYALVSQALG</sequence>
<dbReference type="Gene3D" id="3.40.630.90">
    <property type="match status" value="1"/>
</dbReference>
<organism evidence="2 3">
    <name type="scientific">Kaustia mangrovi</name>
    <dbReference type="NCBI Taxonomy" id="2593653"/>
    <lineage>
        <taxon>Bacteria</taxon>
        <taxon>Pseudomonadati</taxon>
        <taxon>Pseudomonadota</taxon>
        <taxon>Alphaproteobacteria</taxon>
        <taxon>Hyphomicrobiales</taxon>
        <taxon>Parvibaculaceae</taxon>
        <taxon>Kaustia</taxon>
    </lineage>
</organism>
<dbReference type="EMBL" id="CP058214">
    <property type="protein sequence ID" value="QPC41536.1"/>
    <property type="molecule type" value="Genomic_DNA"/>
</dbReference>
<accession>A0A7S8HAK4</accession>
<dbReference type="PANTHER" id="PTHR47237:SF2">
    <property type="entry name" value="BLL4206 PROTEIN"/>
    <property type="match status" value="1"/>
</dbReference>
<dbReference type="InterPro" id="IPR016181">
    <property type="entry name" value="Acyl_CoA_acyltransferase"/>
</dbReference>
<reference evidence="2 3" key="1">
    <citation type="submission" date="2020-06" db="EMBL/GenBank/DDBJ databases">
        <title>Genome sequence of 2 isolates from Red Sea Mangroves.</title>
        <authorList>
            <person name="Sefrji F."/>
            <person name="Michoud G."/>
            <person name="Merlino G."/>
            <person name="Daffonchio D."/>
        </authorList>
    </citation>
    <scope>NUCLEOTIDE SEQUENCE [LARGE SCALE GENOMIC DNA]</scope>
    <source>
        <strain evidence="2 3">R1DC25</strain>
    </source>
</reference>
<dbReference type="PANTHER" id="PTHR47237">
    <property type="entry name" value="SLL0310 PROTEIN"/>
    <property type="match status" value="1"/>
</dbReference>
<dbReference type="PROSITE" id="PS00380">
    <property type="entry name" value="RHODANESE_1"/>
    <property type="match status" value="1"/>
</dbReference>
<evidence type="ECO:0000259" key="1">
    <source>
        <dbReference type="PROSITE" id="PS51186"/>
    </source>
</evidence>
<dbReference type="InterPro" id="IPR041496">
    <property type="entry name" value="YitH/HolE_GNAT"/>
</dbReference>
<dbReference type="InterPro" id="IPR001307">
    <property type="entry name" value="Thiosulphate_STrfase_CS"/>
</dbReference>
<dbReference type="GO" id="GO:0016747">
    <property type="term" value="F:acyltransferase activity, transferring groups other than amino-acyl groups"/>
    <property type="evidence" value="ECO:0007669"/>
    <property type="project" value="InterPro"/>
</dbReference>
<dbReference type="Pfam" id="PF13508">
    <property type="entry name" value="Acetyltransf_7"/>
    <property type="match status" value="1"/>
</dbReference>
<evidence type="ECO:0000313" key="2">
    <source>
        <dbReference type="EMBL" id="QPC41536.1"/>
    </source>
</evidence>
<evidence type="ECO:0000313" key="3">
    <source>
        <dbReference type="Proteomes" id="UP000593594"/>
    </source>
</evidence>
<dbReference type="RefSeq" id="WP_213162755.1">
    <property type="nucleotide sequence ID" value="NZ_CP058214.1"/>
</dbReference>
<dbReference type="Pfam" id="PF18014">
    <property type="entry name" value="Acetyltransf_18"/>
    <property type="match status" value="1"/>
</dbReference>
<name>A0A7S8HAK4_9HYPH</name>
<dbReference type="GO" id="GO:0004792">
    <property type="term" value="F:thiosulfate-cyanide sulfurtransferase activity"/>
    <property type="evidence" value="ECO:0007669"/>
    <property type="project" value="InterPro"/>
</dbReference>
<protein>
    <submittedName>
        <fullName evidence="2">GNAT family N-acetyltransferase</fullName>
    </submittedName>
</protein>
<dbReference type="Proteomes" id="UP000593594">
    <property type="component" value="Chromosome"/>
</dbReference>